<dbReference type="VEuPathDB" id="FungiDB:CPAG_07911"/>
<proteinExistence type="predicted"/>
<keyword evidence="2" id="KW-0539">Nucleus</keyword>
<dbReference type="CDD" id="cd14688">
    <property type="entry name" value="bZIP_YAP"/>
    <property type="match status" value="1"/>
</dbReference>
<organism evidence="5 6">
    <name type="scientific">Coccidioides posadasii RMSCC 3488</name>
    <dbReference type="NCBI Taxonomy" id="454284"/>
    <lineage>
        <taxon>Eukaryota</taxon>
        <taxon>Fungi</taxon>
        <taxon>Dikarya</taxon>
        <taxon>Ascomycota</taxon>
        <taxon>Pezizomycotina</taxon>
        <taxon>Eurotiomycetes</taxon>
        <taxon>Eurotiomycetidae</taxon>
        <taxon>Onygenales</taxon>
        <taxon>Onygenaceae</taxon>
        <taxon>Coccidioides</taxon>
    </lineage>
</organism>
<dbReference type="InterPro" id="IPR050936">
    <property type="entry name" value="AP-1-like"/>
</dbReference>
<dbReference type="GO" id="GO:0000976">
    <property type="term" value="F:transcription cis-regulatory region binding"/>
    <property type="evidence" value="ECO:0007669"/>
    <property type="project" value="InterPro"/>
</dbReference>
<evidence type="ECO:0000256" key="4">
    <source>
        <dbReference type="SAM" id="MobiDB-lite"/>
    </source>
</evidence>
<evidence type="ECO:0000313" key="6">
    <source>
        <dbReference type="Proteomes" id="UP000054567"/>
    </source>
</evidence>
<dbReference type="GO" id="GO:0090575">
    <property type="term" value="C:RNA polymerase II transcription regulator complex"/>
    <property type="evidence" value="ECO:0007669"/>
    <property type="project" value="TreeGrafter"/>
</dbReference>
<evidence type="ECO:0000256" key="1">
    <source>
        <dbReference type="ARBA" id="ARBA00004123"/>
    </source>
</evidence>
<dbReference type="Gene3D" id="1.10.238.100">
    <property type="entry name" value="YAP1 redox domain. Chain B"/>
    <property type="match status" value="1"/>
</dbReference>
<dbReference type="PANTHER" id="PTHR40621">
    <property type="entry name" value="TRANSCRIPTION FACTOR KAPC-RELATED"/>
    <property type="match status" value="1"/>
</dbReference>
<reference evidence="6" key="2">
    <citation type="journal article" date="2009" name="Genome Res.">
        <title>Comparative genomic analyses of the human fungal pathogens Coccidioides and their relatives.</title>
        <authorList>
            <person name="Sharpton T.J."/>
            <person name="Stajich J.E."/>
            <person name="Rounsley S.D."/>
            <person name="Gardner M.J."/>
            <person name="Wortman J.R."/>
            <person name="Jordar V.S."/>
            <person name="Maiti R."/>
            <person name="Kodira C.D."/>
            <person name="Neafsey D.E."/>
            <person name="Zeng Q."/>
            <person name="Hung C.-Y."/>
            <person name="McMahan C."/>
            <person name="Muszewska A."/>
            <person name="Grynberg M."/>
            <person name="Mandel M.A."/>
            <person name="Kellner E.M."/>
            <person name="Barker B.M."/>
            <person name="Galgiani J.N."/>
            <person name="Orbach M.J."/>
            <person name="Kirkland T.N."/>
            <person name="Cole G.T."/>
            <person name="Henn M.R."/>
            <person name="Birren B.W."/>
            <person name="Taylor J.W."/>
        </authorList>
    </citation>
    <scope>NUCLEOTIDE SEQUENCE [LARGE SCALE GENOMIC DNA]</scope>
    <source>
        <strain evidence="6">RMSCC 3488</strain>
    </source>
</reference>
<evidence type="ECO:0000256" key="2">
    <source>
        <dbReference type="ARBA" id="ARBA00023242"/>
    </source>
</evidence>
<evidence type="ECO:0000313" key="5">
    <source>
        <dbReference type="EMBL" id="KMM71609.1"/>
    </source>
</evidence>
<evidence type="ECO:0008006" key="7">
    <source>
        <dbReference type="Google" id="ProtNLM"/>
    </source>
</evidence>
<dbReference type="OrthoDB" id="2590011at2759"/>
<dbReference type="PANTHER" id="PTHR40621:SF6">
    <property type="entry name" value="AP-1-LIKE TRANSCRIPTION FACTOR YAP1-RELATED"/>
    <property type="match status" value="1"/>
</dbReference>
<sequence length="353" mass="39598">MSTTTLTDSLWQRSKKKIPLLGRISKLKNGTLTAENETDAAKAAHARRREQVRRAQRNHRERKENYIKALEREFRTLRDEEDSITMETQKIVDENKILRDIMLANGIPFPGKAQAPSAQTRPPTIVRVIGNPGDEQRLQVSVDGALDKPRIFPPDPIDLDSRKMPTPDQTPCCLQPAITNDSPNAASQSPPNHTVGPNHCNHAVLPTSSQGHPLGLDATQVGVDFVLFLERHCLQHARTSCAKSPFSGHILTFQTPLLANGPDVLRDNDTWEIPACHLDRLFDLAGALNLEGDITPVQAWNRIKQHSLFHKLNAENLRNLTVQLRKEVQCFGFGAVLDEQLFNMYLEQAFRSL</sequence>
<feature type="region of interest" description="Disordered" evidence="4">
    <location>
        <begin position="178"/>
        <end position="203"/>
    </location>
</feature>
<comment type="subcellular location">
    <subcellularLocation>
        <location evidence="1">Nucleus</location>
    </subcellularLocation>
</comment>
<dbReference type="GO" id="GO:0001228">
    <property type="term" value="F:DNA-binding transcription activator activity, RNA polymerase II-specific"/>
    <property type="evidence" value="ECO:0007669"/>
    <property type="project" value="TreeGrafter"/>
</dbReference>
<dbReference type="SUPFAM" id="SSF57959">
    <property type="entry name" value="Leucine zipper domain"/>
    <property type="match status" value="1"/>
</dbReference>
<feature type="coiled-coil region" evidence="3">
    <location>
        <begin position="53"/>
        <end position="87"/>
    </location>
</feature>
<evidence type="ECO:0000256" key="3">
    <source>
        <dbReference type="SAM" id="Coils"/>
    </source>
</evidence>
<protein>
    <recommendedName>
        <fullName evidence="7">BZIP domain-containing protein</fullName>
    </recommendedName>
</protein>
<dbReference type="Gene3D" id="1.20.5.170">
    <property type="match status" value="1"/>
</dbReference>
<dbReference type="AlphaFoldDB" id="A0A0J6FRH1"/>
<name>A0A0J6FRH1_COCPO</name>
<dbReference type="InterPro" id="IPR046347">
    <property type="entry name" value="bZIP_sf"/>
</dbReference>
<dbReference type="Proteomes" id="UP000054567">
    <property type="component" value="Unassembled WGS sequence"/>
</dbReference>
<accession>A0A0J6FRH1</accession>
<reference evidence="6" key="3">
    <citation type="journal article" date="2010" name="Genome Res.">
        <title>Population genomic sequencing of Coccidioides fungi reveals recent hybridization and transposon control.</title>
        <authorList>
            <person name="Neafsey D.E."/>
            <person name="Barker B.M."/>
            <person name="Sharpton T.J."/>
            <person name="Stajich J.E."/>
            <person name="Park D.J."/>
            <person name="Whiston E."/>
            <person name="Hung C.-Y."/>
            <person name="McMahan C."/>
            <person name="White J."/>
            <person name="Sykes S."/>
            <person name="Heiman D."/>
            <person name="Young S."/>
            <person name="Zeng Q."/>
            <person name="Abouelleil A."/>
            <person name="Aftuck L."/>
            <person name="Bessette D."/>
            <person name="Brown A."/>
            <person name="FitzGerald M."/>
            <person name="Lui A."/>
            <person name="Macdonald J.P."/>
            <person name="Priest M."/>
            <person name="Orbach M.J."/>
            <person name="Galgiani J.N."/>
            <person name="Kirkland T.N."/>
            <person name="Cole G.T."/>
            <person name="Birren B.W."/>
            <person name="Henn M.R."/>
            <person name="Taylor J.W."/>
            <person name="Rounsley S.D."/>
        </authorList>
    </citation>
    <scope>NUCLEOTIDE SEQUENCE [LARGE SCALE GENOMIC DNA]</scope>
    <source>
        <strain evidence="6">RMSCC 3488</strain>
    </source>
</reference>
<feature type="compositionally biased region" description="Polar residues" evidence="4">
    <location>
        <begin position="178"/>
        <end position="192"/>
    </location>
</feature>
<keyword evidence="3" id="KW-0175">Coiled coil</keyword>
<dbReference type="EMBL" id="DS268113">
    <property type="protein sequence ID" value="KMM71609.1"/>
    <property type="molecule type" value="Genomic_DNA"/>
</dbReference>
<reference evidence="5 6" key="1">
    <citation type="submission" date="2007-06" db="EMBL/GenBank/DDBJ databases">
        <title>The Genome Sequence of Coccidioides posadasii RMSCC_3488.</title>
        <authorList>
            <consortium name="Coccidioides Genome Resources Consortium"/>
            <consortium name="The Broad Institute Genome Sequencing Platform"/>
            <person name="Henn M.R."/>
            <person name="Sykes S."/>
            <person name="Young S."/>
            <person name="Jaffe D."/>
            <person name="Berlin A."/>
            <person name="Alvarez P."/>
            <person name="Butler J."/>
            <person name="Gnerre S."/>
            <person name="Grabherr M."/>
            <person name="Mauceli E."/>
            <person name="Brockman W."/>
            <person name="Kodira C."/>
            <person name="Alvarado L."/>
            <person name="Zeng Q."/>
            <person name="Crawford M."/>
            <person name="Antoine C."/>
            <person name="Devon K."/>
            <person name="Galgiani J."/>
            <person name="Orsborn K."/>
            <person name="Lewis M.L."/>
            <person name="Nusbaum C."/>
            <person name="Galagan J."/>
            <person name="Birren B."/>
        </authorList>
    </citation>
    <scope>NUCLEOTIDE SEQUENCE [LARGE SCALE GENOMIC DNA]</scope>
    <source>
        <strain evidence="5 6">RMSCC 3488</strain>
    </source>
</reference>
<gene>
    <name evidence="5" type="ORF">CPAG_07911</name>
</gene>